<evidence type="ECO:0000256" key="1">
    <source>
        <dbReference type="SAM" id="SignalP"/>
    </source>
</evidence>
<gene>
    <name evidence="2" type="ORF">F1B92_06170</name>
</gene>
<accession>A0A6L5WHT0</accession>
<keyword evidence="3" id="KW-1185">Reference proteome</keyword>
<reference evidence="2 3" key="2">
    <citation type="submission" date="2020-03" db="EMBL/GenBank/DDBJ databases">
        <title>Campylobacter portucalensis sp. nov., a new species of Campylobacter isolated from the reproductive tract of bulls.</title>
        <authorList>
            <person name="Silva M.F."/>
            <person name="Pereira G."/>
            <person name="Carneiro C."/>
            <person name="Hemphill A."/>
            <person name="Mateus L."/>
            <person name="Lopes-Da-Costa L."/>
            <person name="Silva E."/>
        </authorList>
    </citation>
    <scope>NUCLEOTIDE SEQUENCE [LARGE SCALE GENOMIC DNA]</scope>
    <source>
        <strain evidence="2 3">FMV-PI01</strain>
    </source>
</reference>
<protein>
    <recommendedName>
        <fullName evidence="4">Transformation system protein</fullName>
    </recommendedName>
</protein>
<name>A0A6L5WHT0_9BACT</name>
<dbReference type="AlphaFoldDB" id="A0A6L5WHT0"/>
<feature type="chain" id="PRO_5027013158" description="Transformation system protein" evidence="1">
    <location>
        <begin position="24"/>
        <end position="138"/>
    </location>
</feature>
<evidence type="ECO:0000313" key="3">
    <source>
        <dbReference type="Proteomes" id="UP000476338"/>
    </source>
</evidence>
<dbReference type="EMBL" id="VWSJ01000024">
    <property type="protein sequence ID" value="MSN96750.1"/>
    <property type="molecule type" value="Genomic_DNA"/>
</dbReference>
<feature type="signal peptide" evidence="1">
    <location>
        <begin position="1"/>
        <end position="23"/>
    </location>
</feature>
<proteinExistence type="predicted"/>
<keyword evidence="1" id="KW-0732">Signal</keyword>
<comment type="caution">
    <text evidence="2">The sequence shown here is derived from an EMBL/GenBank/DDBJ whole genome shotgun (WGS) entry which is preliminary data.</text>
</comment>
<dbReference type="Proteomes" id="UP000476338">
    <property type="component" value="Unassembled WGS sequence"/>
</dbReference>
<sequence length="138" mass="15442">MGDKISMKKIAFCTLICSISLSAVELPDMSEYDNKFSNLQKTRVGLSDRDILSLTNPFIPKVSENNQTTQDSDLIGKNLEAIILNSAKINGVWYKLGDSIGSYELVNIKNKSVIIKNKEKELELKLNQGNKNVVITYK</sequence>
<evidence type="ECO:0008006" key="4">
    <source>
        <dbReference type="Google" id="ProtNLM"/>
    </source>
</evidence>
<evidence type="ECO:0000313" key="2">
    <source>
        <dbReference type="EMBL" id="MSN96750.1"/>
    </source>
</evidence>
<organism evidence="2 3">
    <name type="scientific">Campylobacter portucalensis</name>
    <dbReference type="NCBI Taxonomy" id="2608384"/>
    <lineage>
        <taxon>Bacteria</taxon>
        <taxon>Pseudomonadati</taxon>
        <taxon>Campylobacterota</taxon>
        <taxon>Epsilonproteobacteria</taxon>
        <taxon>Campylobacterales</taxon>
        <taxon>Campylobacteraceae</taxon>
        <taxon>Campylobacter</taxon>
    </lineage>
</organism>
<reference evidence="2 3" key="1">
    <citation type="submission" date="2019-09" db="EMBL/GenBank/DDBJ databases">
        <authorList>
            <person name="Silva M."/>
            <person name="Pereira G."/>
            <person name="Lopes-Da-Costa L."/>
            <person name="Silva E."/>
        </authorList>
    </citation>
    <scope>NUCLEOTIDE SEQUENCE [LARGE SCALE GENOMIC DNA]</scope>
    <source>
        <strain evidence="2 3">FMV-PI01</strain>
    </source>
</reference>